<protein>
    <recommendedName>
        <fullName evidence="9 10">2,3-bisphosphoglycerate-independent phosphoglycerate mutase</fullName>
        <shortName evidence="9">BPG-independent PGAM</shortName>
        <shortName evidence="9">Phosphoglyceromutase</shortName>
        <shortName evidence="9">iPGM</shortName>
        <ecNumber evidence="9 10">5.4.2.12</ecNumber>
    </recommendedName>
</protein>
<dbReference type="Proteomes" id="UP000480350">
    <property type="component" value="Unassembled WGS sequence"/>
</dbReference>
<keyword evidence="8 9" id="KW-0413">Isomerase</keyword>
<keyword evidence="5 9" id="KW-0479">Metal-binding</keyword>
<dbReference type="Gene3D" id="3.40.720.10">
    <property type="entry name" value="Alkaline Phosphatase, subunit A"/>
    <property type="match status" value="1"/>
</dbReference>
<dbReference type="InterPro" id="IPR006124">
    <property type="entry name" value="Metalloenzyme"/>
</dbReference>
<feature type="domain" description="BPG-independent PGAM N-terminal" evidence="15">
    <location>
        <begin position="83"/>
        <end position="291"/>
    </location>
</feature>
<dbReference type="EMBL" id="WUPT01000002">
    <property type="protein sequence ID" value="MXQ08589.1"/>
    <property type="molecule type" value="Genomic_DNA"/>
</dbReference>
<dbReference type="PANTHER" id="PTHR31637:SF0">
    <property type="entry name" value="2,3-BISPHOSPHOGLYCERATE-INDEPENDENT PHOSPHOGLYCERATE MUTASE"/>
    <property type="match status" value="1"/>
</dbReference>
<feature type="binding site" evidence="9 12">
    <location>
        <position position="124"/>
    </location>
    <ligand>
        <name>substrate</name>
    </ligand>
</feature>
<feature type="binding site" evidence="9 13">
    <location>
        <position position="437"/>
    </location>
    <ligand>
        <name>Mn(2+)</name>
        <dbReference type="ChEBI" id="CHEBI:29035"/>
        <label>2</label>
    </ligand>
</feature>
<feature type="binding site" evidence="9 13">
    <location>
        <position position="400"/>
    </location>
    <ligand>
        <name>Mn(2+)</name>
        <dbReference type="ChEBI" id="CHEBI:29035"/>
        <label>1</label>
    </ligand>
</feature>
<feature type="domain" description="Metalloenzyme" evidence="14">
    <location>
        <begin position="6"/>
        <end position="493"/>
    </location>
</feature>
<evidence type="ECO:0000313" key="16">
    <source>
        <dbReference type="EMBL" id="MXQ08589.1"/>
    </source>
</evidence>
<dbReference type="SUPFAM" id="SSF53649">
    <property type="entry name" value="Alkaline phosphatase-like"/>
    <property type="match status" value="1"/>
</dbReference>
<gene>
    <name evidence="9" type="primary">gpmI</name>
    <name evidence="16" type="ORF">GQ651_12095</name>
</gene>
<proteinExistence type="inferred from homology"/>
<feature type="binding site" evidence="9 12">
    <location>
        <position position="183"/>
    </location>
    <ligand>
        <name>substrate</name>
    </ligand>
</feature>
<comment type="cofactor">
    <cofactor evidence="9">
        <name>Mn(2+)</name>
        <dbReference type="ChEBI" id="CHEBI:29035"/>
    </cofactor>
    <text evidence="9">Binds 2 manganese ions per subunit.</text>
</comment>
<feature type="binding site" evidence="9 12">
    <location>
        <begin position="254"/>
        <end position="257"/>
    </location>
    <ligand>
        <name>substrate</name>
    </ligand>
</feature>
<evidence type="ECO:0000256" key="4">
    <source>
        <dbReference type="ARBA" id="ARBA00008819"/>
    </source>
</evidence>
<evidence type="ECO:0000313" key="17">
    <source>
        <dbReference type="Proteomes" id="UP000480350"/>
    </source>
</evidence>
<comment type="function">
    <text evidence="2 9">Catalyzes the interconversion of 2-phosphoglycerate and 3-phosphoglycerate.</text>
</comment>
<keyword evidence="17" id="KW-1185">Reference proteome</keyword>
<dbReference type="HAMAP" id="MF_01038">
    <property type="entry name" value="GpmI"/>
    <property type="match status" value="1"/>
</dbReference>
<dbReference type="InterPro" id="IPR036646">
    <property type="entry name" value="PGAM_B_sf"/>
</dbReference>
<comment type="pathway">
    <text evidence="3 9">Carbohydrate degradation; glycolysis; pyruvate from D-glyceraldehyde 3-phosphate: step 3/5.</text>
</comment>
<feature type="binding site" evidence="9 12">
    <location>
        <position position="189"/>
    </location>
    <ligand>
        <name>substrate</name>
    </ligand>
</feature>
<evidence type="ECO:0000256" key="2">
    <source>
        <dbReference type="ARBA" id="ARBA00002315"/>
    </source>
</evidence>
<dbReference type="GO" id="GO:0006096">
    <property type="term" value="P:glycolytic process"/>
    <property type="evidence" value="ECO:0007669"/>
    <property type="project" value="UniProtKB-UniRule"/>
</dbReference>
<dbReference type="GO" id="GO:0005829">
    <property type="term" value="C:cytosol"/>
    <property type="evidence" value="ECO:0007669"/>
    <property type="project" value="TreeGrafter"/>
</dbReference>
<dbReference type="GO" id="GO:0004619">
    <property type="term" value="F:phosphoglycerate mutase activity"/>
    <property type="evidence" value="ECO:0007669"/>
    <property type="project" value="UniProtKB-UniRule"/>
</dbReference>
<evidence type="ECO:0000256" key="7">
    <source>
        <dbReference type="ARBA" id="ARBA00023211"/>
    </source>
</evidence>
<dbReference type="InterPro" id="IPR005995">
    <property type="entry name" value="Pgm_bpd_ind"/>
</dbReference>
<accession>A0A7C9IHA9</accession>
<evidence type="ECO:0000256" key="13">
    <source>
        <dbReference type="PIRSR" id="PIRSR001492-3"/>
    </source>
</evidence>
<dbReference type="RefSeq" id="WP_160764502.1">
    <property type="nucleotide sequence ID" value="NZ_WUPT01000002.1"/>
</dbReference>
<reference evidence="16 17" key="2">
    <citation type="submission" date="2020-03" db="EMBL/GenBank/DDBJ databases">
        <title>Kangsaoukella pontilimi gen. nov., sp. nov., a new member of the family Rhodobacteraceae isolated from a tidal mudflat.</title>
        <authorList>
            <person name="Kim I.S."/>
        </authorList>
    </citation>
    <scope>NUCLEOTIDE SEQUENCE [LARGE SCALE GENOMIC DNA]</scope>
    <source>
        <strain evidence="16 17">GH1-50</strain>
    </source>
</reference>
<dbReference type="PIRSF" id="PIRSF001492">
    <property type="entry name" value="IPGAM"/>
    <property type="match status" value="1"/>
</dbReference>
<feature type="binding site" evidence="9 13">
    <location>
        <position position="13"/>
    </location>
    <ligand>
        <name>Mn(2+)</name>
        <dbReference type="ChEBI" id="CHEBI:29035"/>
        <label>2</label>
    </ligand>
</feature>
<feature type="binding site" evidence="9 13">
    <location>
        <position position="438"/>
    </location>
    <ligand>
        <name>Mn(2+)</name>
        <dbReference type="ChEBI" id="CHEBI:29035"/>
        <label>2</label>
    </ligand>
</feature>
<dbReference type="GO" id="GO:0006007">
    <property type="term" value="P:glucose catabolic process"/>
    <property type="evidence" value="ECO:0007669"/>
    <property type="project" value="InterPro"/>
</dbReference>
<dbReference type="InterPro" id="IPR017850">
    <property type="entry name" value="Alkaline_phosphatase_core_sf"/>
</dbReference>
<feature type="binding site" evidence="9 12">
    <location>
        <begin position="153"/>
        <end position="154"/>
    </location>
    <ligand>
        <name>substrate</name>
    </ligand>
</feature>
<comment type="subunit">
    <text evidence="9">Monomer.</text>
</comment>
<dbReference type="NCBIfam" id="TIGR01307">
    <property type="entry name" value="pgm_bpd_ind"/>
    <property type="match status" value="1"/>
</dbReference>
<evidence type="ECO:0000256" key="5">
    <source>
        <dbReference type="ARBA" id="ARBA00022723"/>
    </source>
</evidence>
<dbReference type="PANTHER" id="PTHR31637">
    <property type="entry name" value="2,3-BISPHOSPHOGLYCERATE-INDEPENDENT PHOSPHOGLYCERATE MUTASE"/>
    <property type="match status" value="1"/>
</dbReference>
<evidence type="ECO:0000256" key="11">
    <source>
        <dbReference type="PIRSR" id="PIRSR001492-1"/>
    </source>
</evidence>
<feature type="binding site" evidence="9 13">
    <location>
        <position position="63"/>
    </location>
    <ligand>
        <name>Mn(2+)</name>
        <dbReference type="ChEBI" id="CHEBI:29035"/>
        <label>2</label>
    </ligand>
</feature>
<keyword evidence="6 9" id="KW-0324">Glycolysis</keyword>
<feature type="binding site" evidence="9 13">
    <location>
        <position position="456"/>
    </location>
    <ligand>
        <name>Mn(2+)</name>
        <dbReference type="ChEBI" id="CHEBI:29035"/>
        <label>1</label>
    </ligand>
</feature>
<evidence type="ECO:0000259" key="15">
    <source>
        <dbReference type="Pfam" id="PF06415"/>
    </source>
</evidence>
<dbReference type="Gene3D" id="3.40.1450.10">
    <property type="entry name" value="BPG-independent phosphoglycerate mutase, domain B"/>
    <property type="match status" value="1"/>
</dbReference>
<reference evidence="16 17" key="1">
    <citation type="submission" date="2019-12" db="EMBL/GenBank/DDBJ databases">
        <authorList>
            <person name="Lee S.D."/>
        </authorList>
    </citation>
    <scope>NUCLEOTIDE SEQUENCE [LARGE SCALE GENOMIC DNA]</scope>
    <source>
        <strain evidence="16 17">GH1-50</strain>
    </source>
</reference>
<feature type="binding site" evidence="9 13">
    <location>
        <position position="396"/>
    </location>
    <ligand>
        <name>Mn(2+)</name>
        <dbReference type="ChEBI" id="CHEBI:29035"/>
        <label>1</label>
    </ligand>
</feature>
<dbReference type="SUPFAM" id="SSF64158">
    <property type="entry name" value="2,3-Bisphosphoglycerate-independent phosphoglycerate mutase, substrate-binding domain"/>
    <property type="match status" value="1"/>
</dbReference>
<dbReference type="UniPathway" id="UPA00109">
    <property type="reaction ID" value="UER00186"/>
</dbReference>
<dbReference type="InterPro" id="IPR011258">
    <property type="entry name" value="BPG-indep_PGM_N"/>
</dbReference>
<comment type="similarity">
    <text evidence="4 9">Belongs to the BPG-independent phosphoglycerate mutase family.</text>
</comment>
<dbReference type="AlphaFoldDB" id="A0A7C9IHA9"/>
<dbReference type="CDD" id="cd16010">
    <property type="entry name" value="iPGM"/>
    <property type="match status" value="1"/>
</dbReference>
<dbReference type="Pfam" id="PF06415">
    <property type="entry name" value="iPGM_N"/>
    <property type="match status" value="1"/>
</dbReference>
<organism evidence="16 17">
    <name type="scientific">Kangsaoukella pontilimi</name>
    <dbReference type="NCBI Taxonomy" id="2691042"/>
    <lineage>
        <taxon>Bacteria</taxon>
        <taxon>Pseudomonadati</taxon>
        <taxon>Pseudomonadota</taxon>
        <taxon>Alphaproteobacteria</taxon>
        <taxon>Rhodobacterales</taxon>
        <taxon>Paracoccaceae</taxon>
        <taxon>Kangsaoukella</taxon>
    </lineage>
</organism>
<dbReference type="FunFam" id="3.40.1450.10:FF:000002">
    <property type="entry name" value="2,3-bisphosphoglycerate-independent phosphoglycerate mutase"/>
    <property type="match status" value="1"/>
</dbReference>
<sequence length="506" mass="53952">MSKPTPVVLCILDGWGLREDTTANAPALADTPTYDRIMATCPHATLITHGPDVGLPTGQMGNSEVGHTNIGAGRVVAMDLGQIDLAIEDGSFFENAAILDFADKMKESGGTAHLIGLASPGGVHSHQDHIVAAAKALTDQGVPVVIHAITDGRDVPPQSAAEQVAKLAADLPEGVKIVTVSGRYYAMDRDNRWERVSRAFDAMIHGKGEGREGAVEGIRASYDAGTNDEFIEPFAIGDYEGVSDGDGIFFINFRADRAREILRAVGEPGFEEFDAGSRPDLAALLGMVEYSADHNAYMTTVFPKRKLVNTLGEWVAKHAMKQFRLAETEKYPHVTFFLNGGKENPEAGEDRNMPKSPKVATYDMQPEMSSVEVTDRFVEAIEAGYDLIVTNYANPDMVGHTGDLDAAIAACEAVDRGLARVVEALEKAGGAMVLTADHGNCETMVDPETGGPHTAHTTNLVPVAVFGAPEGASLADGRLADLAPTLLDLMNLPKPDEMTGESLLRT</sequence>
<dbReference type="GO" id="GO:0030145">
    <property type="term" value="F:manganese ion binding"/>
    <property type="evidence" value="ECO:0007669"/>
    <property type="project" value="UniProtKB-UniRule"/>
</dbReference>
<evidence type="ECO:0000256" key="8">
    <source>
        <dbReference type="ARBA" id="ARBA00023235"/>
    </source>
</evidence>
<evidence type="ECO:0000259" key="14">
    <source>
        <dbReference type="Pfam" id="PF01676"/>
    </source>
</evidence>
<evidence type="ECO:0000256" key="12">
    <source>
        <dbReference type="PIRSR" id="PIRSR001492-2"/>
    </source>
</evidence>
<evidence type="ECO:0000256" key="9">
    <source>
        <dbReference type="HAMAP-Rule" id="MF_01038"/>
    </source>
</evidence>
<name>A0A7C9IHA9_9RHOB</name>
<comment type="caution">
    <text evidence="16">The sequence shown here is derived from an EMBL/GenBank/DDBJ whole genome shotgun (WGS) entry which is preliminary data.</text>
</comment>
<evidence type="ECO:0000256" key="10">
    <source>
        <dbReference type="NCBIfam" id="TIGR01307"/>
    </source>
</evidence>
<comment type="catalytic activity">
    <reaction evidence="1 9">
        <text>(2R)-2-phosphoglycerate = (2R)-3-phosphoglycerate</text>
        <dbReference type="Rhea" id="RHEA:15901"/>
        <dbReference type="ChEBI" id="CHEBI:58272"/>
        <dbReference type="ChEBI" id="CHEBI:58289"/>
        <dbReference type="EC" id="5.4.2.12"/>
    </reaction>
</comment>
<evidence type="ECO:0000256" key="1">
    <source>
        <dbReference type="ARBA" id="ARBA00000370"/>
    </source>
</evidence>
<dbReference type="Pfam" id="PF01676">
    <property type="entry name" value="Metalloenzyme"/>
    <property type="match status" value="1"/>
</dbReference>
<evidence type="ECO:0000256" key="3">
    <source>
        <dbReference type="ARBA" id="ARBA00004798"/>
    </source>
</evidence>
<feature type="binding site" evidence="9 12">
    <location>
        <position position="330"/>
    </location>
    <ligand>
        <name>substrate</name>
    </ligand>
</feature>
<feature type="active site" description="Phosphoserine intermediate" evidence="9 11">
    <location>
        <position position="63"/>
    </location>
</feature>
<evidence type="ECO:0000256" key="6">
    <source>
        <dbReference type="ARBA" id="ARBA00023152"/>
    </source>
</evidence>
<keyword evidence="7 9" id="KW-0464">Manganese</keyword>
<dbReference type="EC" id="5.4.2.12" evidence="9 10"/>